<reference evidence="2" key="1">
    <citation type="submission" date="2023-07" db="EMBL/GenBank/DDBJ databases">
        <title>Description of three actinobacteria isolated from air of manufacturing shop in a pharmaceutical factory.</title>
        <authorList>
            <person name="Zhang D.-F."/>
        </authorList>
    </citation>
    <scope>NUCLEOTIDE SEQUENCE [LARGE SCALE GENOMIC DNA]</scope>
    <source>
        <strain evidence="2">CCTCC AB 207010</strain>
    </source>
</reference>
<comment type="caution">
    <text evidence="1">The sequence shown here is derived from an EMBL/GenBank/DDBJ whole genome shotgun (WGS) entry which is preliminary data.</text>
</comment>
<evidence type="ECO:0000313" key="2">
    <source>
        <dbReference type="Proteomes" id="UP001260872"/>
    </source>
</evidence>
<gene>
    <name evidence="1" type="ORF">RH857_04640</name>
</gene>
<sequence length="233" mass="25787">MTEKNTINVKVTVDSDELREWAGRHADAGQHGVAHVLFQAAKDAESISEQAIREVQEEAKAELTRELSERLGFGDGRTEPAADVDDIVRIWGEIEEEAREHRECPRHCELCGERLATELCEHCHGSGVDAAACEASGAYAECEWCAGAQYVHPGCAEKSYDDLAEELTETRQALATQQIDYLNGIIHLLDGALDMGLANKIITPIQEDGFKLVIRNLKNFRNSKLPDQDGDQE</sequence>
<dbReference type="Proteomes" id="UP001260872">
    <property type="component" value="Unassembled WGS sequence"/>
</dbReference>
<protein>
    <submittedName>
        <fullName evidence="1">Uncharacterized protein</fullName>
    </submittedName>
</protein>
<dbReference type="EMBL" id="JAVKGT010000008">
    <property type="protein sequence ID" value="MDR5711422.1"/>
    <property type="molecule type" value="Genomic_DNA"/>
</dbReference>
<proteinExistence type="predicted"/>
<name>A0ABU1FSX1_9MICC</name>
<accession>A0ABU1FSX1</accession>
<dbReference type="RefSeq" id="WP_310536804.1">
    <property type="nucleotide sequence ID" value="NZ_BAAAOC010000022.1"/>
</dbReference>
<evidence type="ECO:0000313" key="1">
    <source>
        <dbReference type="EMBL" id="MDR5711422.1"/>
    </source>
</evidence>
<organism evidence="1 2">
    <name type="scientific">Nesterenkonia flava</name>
    <dbReference type="NCBI Taxonomy" id="469799"/>
    <lineage>
        <taxon>Bacteria</taxon>
        <taxon>Bacillati</taxon>
        <taxon>Actinomycetota</taxon>
        <taxon>Actinomycetes</taxon>
        <taxon>Micrococcales</taxon>
        <taxon>Micrococcaceae</taxon>
        <taxon>Nesterenkonia</taxon>
    </lineage>
</organism>
<keyword evidence="2" id="KW-1185">Reference proteome</keyword>